<feature type="domain" description="ABC transporter" evidence="16">
    <location>
        <begin position="431"/>
        <end position="667"/>
    </location>
</feature>
<feature type="domain" description="ABC transporter" evidence="16">
    <location>
        <begin position="1063"/>
        <end position="1301"/>
    </location>
</feature>
<feature type="transmembrane region" description="Helical" evidence="15">
    <location>
        <begin position="739"/>
        <end position="763"/>
    </location>
</feature>
<keyword evidence="12" id="KW-0325">Glycoprotein</keyword>
<dbReference type="GO" id="GO:0015421">
    <property type="term" value="F:ABC-type oligopeptide transporter activity"/>
    <property type="evidence" value="ECO:0007669"/>
    <property type="project" value="TreeGrafter"/>
</dbReference>
<evidence type="ECO:0000256" key="6">
    <source>
        <dbReference type="ARBA" id="ARBA00022737"/>
    </source>
</evidence>
<keyword evidence="10 15" id="KW-1133">Transmembrane helix</keyword>
<reference evidence="18 19" key="1">
    <citation type="submission" date="2023-03" db="EMBL/GenBank/DDBJ databases">
        <title>Genome insight into feeding habits of ladybird beetles.</title>
        <authorList>
            <person name="Li H.-S."/>
            <person name="Huang Y.-H."/>
            <person name="Pang H."/>
        </authorList>
    </citation>
    <scope>NUCLEOTIDE SEQUENCE [LARGE SCALE GENOMIC DNA]</scope>
    <source>
        <strain evidence="18">SYSU_2023b</strain>
        <tissue evidence="18">Whole body</tissue>
    </source>
</reference>
<dbReference type="CDD" id="cd03249">
    <property type="entry name" value="ABC_MTABC3_MDL1_MDL2"/>
    <property type="match status" value="2"/>
</dbReference>
<evidence type="ECO:0000256" key="10">
    <source>
        <dbReference type="ARBA" id="ARBA00022989"/>
    </source>
</evidence>
<evidence type="ECO:0000256" key="2">
    <source>
        <dbReference type="ARBA" id="ARBA00007577"/>
    </source>
</evidence>
<dbReference type="PROSITE" id="PS50929">
    <property type="entry name" value="ABC_TM1F"/>
    <property type="match status" value="2"/>
</dbReference>
<proteinExistence type="inferred from homology"/>
<evidence type="ECO:0000256" key="9">
    <source>
        <dbReference type="ARBA" id="ARBA00022967"/>
    </source>
</evidence>
<dbReference type="CDD" id="cd18577">
    <property type="entry name" value="ABC_6TM_Pgp_ABCB1_D1_like"/>
    <property type="match status" value="1"/>
</dbReference>
<keyword evidence="6" id="KW-0677">Repeat</keyword>
<dbReference type="PROSITE" id="PS00211">
    <property type="entry name" value="ABC_TRANSPORTER_1"/>
    <property type="match status" value="2"/>
</dbReference>
<dbReference type="SUPFAM" id="SSF52540">
    <property type="entry name" value="P-loop containing nucleoside triphosphate hydrolases"/>
    <property type="match status" value="2"/>
</dbReference>
<feature type="domain" description="ABC transmembrane type-1" evidence="17">
    <location>
        <begin position="742"/>
        <end position="1029"/>
    </location>
</feature>
<evidence type="ECO:0000256" key="8">
    <source>
        <dbReference type="ARBA" id="ARBA00022840"/>
    </source>
</evidence>
<dbReference type="Pfam" id="PF00005">
    <property type="entry name" value="ABC_tran"/>
    <property type="match status" value="2"/>
</dbReference>
<dbReference type="PANTHER" id="PTHR43394">
    <property type="entry name" value="ATP-DEPENDENT PERMEASE MDL1, MITOCHONDRIAL"/>
    <property type="match status" value="1"/>
</dbReference>
<protein>
    <recommendedName>
        <fullName evidence="3">ABC-type xenobiotic transporter</fullName>
        <ecNumber evidence="3">7.6.2.2</ecNumber>
    </recommendedName>
</protein>
<evidence type="ECO:0000256" key="3">
    <source>
        <dbReference type="ARBA" id="ARBA00012191"/>
    </source>
</evidence>
<feature type="transmembrane region" description="Helical" evidence="15">
    <location>
        <begin position="370"/>
        <end position="391"/>
    </location>
</feature>
<dbReference type="FunFam" id="3.40.50.300:FF:000479">
    <property type="entry name" value="Multidrug resistance protein 1A"/>
    <property type="match status" value="1"/>
</dbReference>
<dbReference type="Proteomes" id="UP001431783">
    <property type="component" value="Unassembled WGS sequence"/>
</dbReference>
<dbReference type="GO" id="GO:0016887">
    <property type="term" value="F:ATP hydrolysis activity"/>
    <property type="evidence" value="ECO:0007669"/>
    <property type="project" value="InterPro"/>
</dbReference>
<evidence type="ECO:0000256" key="11">
    <source>
        <dbReference type="ARBA" id="ARBA00023136"/>
    </source>
</evidence>
<dbReference type="FunFam" id="3.40.50.300:FF:000205">
    <property type="entry name" value="ABC transporter B family member 4"/>
    <property type="match status" value="1"/>
</dbReference>
<dbReference type="CDD" id="cd18578">
    <property type="entry name" value="ABC_6TM_Pgp_ABCB1_D2_like"/>
    <property type="match status" value="1"/>
</dbReference>
<feature type="transmembrane region" description="Helical" evidence="15">
    <location>
        <begin position="142"/>
        <end position="169"/>
    </location>
</feature>
<evidence type="ECO:0000313" key="18">
    <source>
        <dbReference type="EMBL" id="KAK9875207.1"/>
    </source>
</evidence>
<feature type="transmembrane region" description="Helical" evidence="15">
    <location>
        <begin position="83"/>
        <end position="104"/>
    </location>
</feature>
<evidence type="ECO:0000259" key="17">
    <source>
        <dbReference type="PROSITE" id="PS50929"/>
    </source>
</evidence>
<feature type="domain" description="ABC transmembrane type-1" evidence="17">
    <location>
        <begin position="87"/>
        <end position="396"/>
    </location>
</feature>
<dbReference type="PANTHER" id="PTHR43394:SF27">
    <property type="entry name" value="ATP-DEPENDENT TRANSLOCASE ABCB1-LIKE"/>
    <property type="match status" value="1"/>
</dbReference>
<evidence type="ECO:0000256" key="12">
    <source>
        <dbReference type="ARBA" id="ARBA00023180"/>
    </source>
</evidence>
<dbReference type="InterPro" id="IPR011527">
    <property type="entry name" value="ABC1_TM_dom"/>
</dbReference>
<dbReference type="InterPro" id="IPR039421">
    <property type="entry name" value="Type_1_exporter"/>
</dbReference>
<keyword evidence="4" id="KW-0813">Transport</keyword>
<accession>A0AAW1U4N2</accession>
<dbReference type="PROSITE" id="PS50893">
    <property type="entry name" value="ABC_TRANSPORTER_2"/>
    <property type="match status" value="2"/>
</dbReference>
<evidence type="ECO:0000256" key="5">
    <source>
        <dbReference type="ARBA" id="ARBA00022692"/>
    </source>
</evidence>
<dbReference type="Pfam" id="PF00664">
    <property type="entry name" value="ABC_membrane"/>
    <property type="match status" value="2"/>
</dbReference>
<evidence type="ECO:0000256" key="7">
    <source>
        <dbReference type="ARBA" id="ARBA00022741"/>
    </source>
</evidence>
<dbReference type="EC" id="7.6.2.2" evidence="3"/>
<dbReference type="InterPro" id="IPR003593">
    <property type="entry name" value="AAA+_ATPase"/>
</dbReference>
<dbReference type="SUPFAM" id="SSF90123">
    <property type="entry name" value="ABC transporter transmembrane region"/>
    <property type="match status" value="2"/>
</dbReference>
<keyword evidence="19" id="KW-1185">Reference proteome</keyword>
<dbReference type="GO" id="GO:0005524">
    <property type="term" value="F:ATP binding"/>
    <property type="evidence" value="ECO:0007669"/>
    <property type="project" value="UniProtKB-KW"/>
</dbReference>
<name>A0AAW1U4N2_9CUCU</name>
<keyword evidence="9" id="KW-1278">Translocase</keyword>
<evidence type="ECO:0000256" key="15">
    <source>
        <dbReference type="SAM" id="Phobius"/>
    </source>
</evidence>
<evidence type="ECO:0000313" key="19">
    <source>
        <dbReference type="Proteomes" id="UP001431783"/>
    </source>
</evidence>
<evidence type="ECO:0000256" key="1">
    <source>
        <dbReference type="ARBA" id="ARBA00004141"/>
    </source>
</evidence>
<keyword evidence="7" id="KW-0547">Nucleotide-binding</keyword>
<feature type="compositionally biased region" description="Basic residues" evidence="14">
    <location>
        <begin position="10"/>
        <end position="20"/>
    </location>
</feature>
<comment type="similarity">
    <text evidence="2">Belongs to the ABC transporter superfamily. ABCB family. Multidrug resistance exporter (TC 3.A.1.201) subfamily.</text>
</comment>
<feature type="region of interest" description="Disordered" evidence="14">
    <location>
        <begin position="1"/>
        <end position="65"/>
    </location>
</feature>
<feature type="transmembrane region" description="Helical" evidence="15">
    <location>
        <begin position="886"/>
        <end position="903"/>
    </location>
</feature>
<gene>
    <name evidence="18" type="ORF">WA026_005999</name>
</gene>
<dbReference type="InterPro" id="IPR017871">
    <property type="entry name" value="ABC_transporter-like_CS"/>
</dbReference>
<comment type="caution">
    <text evidence="18">The sequence shown here is derived from an EMBL/GenBank/DDBJ whole genome shotgun (WGS) entry which is preliminary data.</text>
</comment>
<evidence type="ECO:0000259" key="16">
    <source>
        <dbReference type="PROSITE" id="PS50893"/>
    </source>
</evidence>
<organism evidence="18 19">
    <name type="scientific">Henosepilachna vigintioctopunctata</name>
    <dbReference type="NCBI Taxonomy" id="420089"/>
    <lineage>
        <taxon>Eukaryota</taxon>
        <taxon>Metazoa</taxon>
        <taxon>Ecdysozoa</taxon>
        <taxon>Arthropoda</taxon>
        <taxon>Hexapoda</taxon>
        <taxon>Insecta</taxon>
        <taxon>Pterygota</taxon>
        <taxon>Neoptera</taxon>
        <taxon>Endopterygota</taxon>
        <taxon>Coleoptera</taxon>
        <taxon>Polyphaga</taxon>
        <taxon>Cucujiformia</taxon>
        <taxon>Coccinelloidea</taxon>
        <taxon>Coccinellidae</taxon>
        <taxon>Epilachninae</taxon>
        <taxon>Epilachnini</taxon>
        <taxon>Henosepilachna</taxon>
    </lineage>
</organism>
<dbReference type="SMART" id="SM00382">
    <property type="entry name" value="AAA"/>
    <property type="match status" value="2"/>
</dbReference>
<evidence type="ECO:0000256" key="14">
    <source>
        <dbReference type="SAM" id="MobiDB-lite"/>
    </source>
</evidence>
<keyword evidence="5 15" id="KW-0812">Transmembrane</keyword>
<dbReference type="GO" id="GO:0017085">
    <property type="term" value="P:response to insecticide"/>
    <property type="evidence" value="ECO:0007669"/>
    <property type="project" value="UniProtKB-ARBA"/>
</dbReference>
<feature type="transmembrane region" description="Helical" evidence="15">
    <location>
        <begin position="784"/>
        <end position="807"/>
    </location>
</feature>
<dbReference type="EMBL" id="JARQZJ010000032">
    <property type="protein sequence ID" value="KAK9875207.1"/>
    <property type="molecule type" value="Genomic_DNA"/>
</dbReference>
<feature type="transmembrane region" description="Helical" evidence="15">
    <location>
        <begin position="245"/>
        <end position="266"/>
    </location>
</feature>
<dbReference type="Gene3D" id="3.40.50.300">
    <property type="entry name" value="P-loop containing nucleotide triphosphate hydrolases"/>
    <property type="match status" value="2"/>
</dbReference>
<comment type="subcellular location">
    <subcellularLocation>
        <location evidence="1">Membrane</location>
        <topology evidence="1">Multi-pass membrane protein</topology>
    </subcellularLocation>
</comment>
<dbReference type="InterPro" id="IPR003439">
    <property type="entry name" value="ABC_transporter-like_ATP-bd"/>
</dbReference>
<sequence length="1306" mass="146114">MQMQNNIKRSQSKKKRRRKFSSGYTTDTDAEDDSQYKQRFSLTSFESDDGEDRKEEGGDTANEDEDPSISYWKLYSFASCTDWLCILIGVACSVVSGLCMPYFLLEYAVATKYYIIYASTTSNNSLTPEELQDAQDYLTYNIFLVAMHSVFMTILTISCEYLAGVMFCYSCTRQMFKIRQKFLERILIQDIGWYDKNRTGEFANTFTENLSKIEDGIGEKVTHFIYYETTFLVGIISSLVVAWKLTLICCISLPVSTIIMGLISWISNKYSNKESEATSTSGAIAEEVFSAIRTVISFEGQKKELKRYSEPLIQARNTTIWRSFLDGITNGCLWFFVYAGCAASFYFGIQMLIEDRRLPVEDRVYDPKSVVTVFANTFLSFWMFSMAGPYFQVFGTACGAARKVFKVLNSEPKINSSLKRGMKLKNIKGDITFSNVYFRYPTRQDVKILNGVSFRIAAGESVAFVGASGSGKSTCIQLLQRFYDPISGEICIDNNTIKDLNLSWLRSKIGLVSQEPVLFATTISENIRYGKLTATQEDIERAAKKAKVHQFIKTLPNGYETIVGERGTQLSGGQKQRIAIARALVRNPLILLLDEATSALDTTSEAEVQAALDSVCGECTTIIVAHRLSTVRNANRIFVLQEGKLVEQGSYQNLIDIKGAFYELVKSQGMSEHKMEAEAKEDVVPVKDENKIEPFDRRYHRESYLDMNKFKHSVINSAQVEEQKGTIFAVLKKNRPEGFWIFIGCISSLLVGCALPTYSIIFGDIIGAFATSDNERLIQKANQYCLYFLILAVVTGCLYVIQMYSFGVAAGNLTLRMRIELFTAIMKQEIGWFDRRENSVGALCSRLSGDTTDIQGASGLTIGTILLSISTLVMSNVFALCFHWKLALLVMVFVPFIFVGVYYEQKILKGDSDLRNMKLKNSAGIAVEAIGNIRTVASLGCERVFLSRYTEELMPYMSSIVRKSHSSSLILGVSKSLLFCSYAAGISYGAKLMIEENTNYGTVLKVCELVITGSWSLANAFAFAPNLRKGLEAAGRTFSLLDRVPEIKNVKNASKRPWEHGNIEYSQVYFSYPTRPNLPILRGLDLNIFAGKTIALVGSSGCGKSTIIQLLERFYKLTAGEVCIDDVDIGVIDTQHLRAQFALVSQEPNLFDRTIAENIAYGNNQTTVPMAEIIKAAKDANIHEFISSLPLAYETRLGSKGAQLSGGQKQRIAIARALIRNPRVLLLDEATSALDNESERIVQEALDNAKENRTCLTIAHRLTTVKDADCIFVLHRGKVVESGRHQELIDRGGHYHEFYKLQATTI</sequence>
<keyword evidence="11 15" id="KW-0472">Membrane</keyword>
<dbReference type="Gene3D" id="1.20.1560.10">
    <property type="entry name" value="ABC transporter type 1, transmembrane domain"/>
    <property type="match status" value="1"/>
</dbReference>
<keyword evidence="8" id="KW-0067">ATP-binding</keyword>
<dbReference type="InterPro" id="IPR027417">
    <property type="entry name" value="P-loop_NTPase"/>
</dbReference>
<feature type="transmembrane region" description="Helical" evidence="15">
    <location>
        <begin position="328"/>
        <end position="349"/>
    </location>
</feature>
<dbReference type="GO" id="GO:0008559">
    <property type="term" value="F:ABC-type xenobiotic transporter activity"/>
    <property type="evidence" value="ECO:0007669"/>
    <property type="project" value="UniProtKB-EC"/>
</dbReference>
<dbReference type="GO" id="GO:0097254">
    <property type="term" value="P:renal tubular secretion"/>
    <property type="evidence" value="ECO:0007669"/>
    <property type="project" value="UniProtKB-ARBA"/>
</dbReference>
<dbReference type="GO" id="GO:0005743">
    <property type="term" value="C:mitochondrial inner membrane"/>
    <property type="evidence" value="ECO:0007669"/>
    <property type="project" value="TreeGrafter"/>
</dbReference>
<feature type="transmembrane region" description="Helical" evidence="15">
    <location>
        <begin position="857"/>
        <end position="879"/>
    </location>
</feature>
<comment type="catalytic activity">
    <reaction evidence="13">
        <text>ATP + H2O + xenobioticSide 1 = ADP + phosphate + xenobioticSide 2.</text>
        <dbReference type="EC" id="7.6.2.2"/>
    </reaction>
</comment>
<evidence type="ECO:0000256" key="4">
    <source>
        <dbReference type="ARBA" id="ARBA00022448"/>
    </source>
</evidence>
<evidence type="ECO:0000256" key="13">
    <source>
        <dbReference type="ARBA" id="ARBA00034018"/>
    </source>
</evidence>
<dbReference type="InterPro" id="IPR036640">
    <property type="entry name" value="ABC1_TM_sf"/>
</dbReference>
<dbReference type="GO" id="GO:0090374">
    <property type="term" value="P:oligopeptide export from mitochondrion"/>
    <property type="evidence" value="ECO:0007669"/>
    <property type="project" value="TreeGrafter"/>
</dbReference>